<name>A0A2I0A374_9ASPA</name>
<proteinExistence type="inferred from homology"/>
<dbReference type="OrthoDB" id="766563at2759"/>
<reference evidence="2 3" key="1">
    <citation type="journal article" date="2017" name="Nature">
        <title>The Apostasia genome and the evolution of orchids.</title>
        <authorList>
            <person name="Zhang G.Q."/>
            <person name="Liu K.W."/>
            <person name="Li Z."/>
            <person name="Lohaus R."/>
            <person name="Hsiao Y.Y."/>
            <person name="Niu S.C."/>
            <person name="Wang J.Y."/>
            <person name="Lin Y.C."/>
            <person name="Xu Q."/>
            <person name="Chen L.J."/>
            <person name="Yoshida K."/>
            <person name="Fujiwara S."/>
            <person name="Wang Z.W."/>
            <person name="Zhang Y.Q."/>
            <person name="Mitsuda N."/>
            <person name="Wang M."/>
            <person name="Liu G.H."/>
            <person name="Pecoraro L."/>
            <person name="Huang H.X."/>
            <person name="Xiao X.J."/>
            <person name="Lin M."/>
            <person name="Wu X.Y."/>
            <person name="Wu W.L."/>
            <person name="Chen Y.Y."/>
            <person name="Chang S.B."/>
            <person name="Sakamoto S."/>
            <person name="Ohme-Takagi M."/>
            <person name="Yagi M."/>
            <person name="Zeng S.J."/>
            <person name="Shen C.Y."/>
            <person name="Yeh C.M."/>
            <person name="Luo Y.B."/>
            <person name="Tsai W.C."/>
            <person name="Van de Peer Y."/>
            <person name="Liu Z.J."/>
        </authorList>
    </citation>
    <scope>NUCLEOTIDE SEQUENCE [LARGE SCALE GENOMIC DNA]</scope>
    <source>
        <strain evidence="3">cv. Shenzhen</strain>
        <tissue evidence="2">Stem</tissue>
    </source>
</reference>
<protein>
    <recommendedName>
        <fullName evidence="1">Glutaredoxin-like protein</fullName>
    </recommendedName>
</protein>
<gene>
    <name evidence="2" type="ORF">AXF42_Ash017536</name>
</gene>
<keyword evidence="1" id="KW-0813">Transport</keyword>
<dbReference type="STRING" id="1088818.A0A2I0A374"/>
<dbReference type="PANTHER" id="PTHR33558:SF1">
    <property type="entry name" value="GLUTAREDOXIN-LIKE PROTEIN C5ORF63 HOMOLOG"/>
    <property type="match status" value="1"/>
</dbReference>
<dbReference type="InterPro" id="IPR052565">
    <property type="entry name" value="Glutaredoxin-like_YDR286C"/>
</dbReference>
<dbReference type="Pfam" id="PF05768">
    <property type="entry name" value="Glrx-like"/>
    <property type="match status" value="1"/>
</dbReference>
<dbReference type="InterPro" id="IPR008554">
    <property type="entry name" value="Glutaredoxin-like"/>
</dbReference>
<dbReference type="InterPro" id="IPR036249">
    <property type="entry name" value="Thioredoxin-like_sf"/>
</dbReference>
<sequence>MAALRLGMPLPKTAFSAGILPRWPLHAAVASFSGGESDCGPRQLVLYSKPGCCLCDGLKEKLEDALSIGGPHSLQSVRDISGNAEWERLYQYEIPVLAKVLPDGSEICC</sequence>
<dbReference type="SUPFAM" id="SSF52833">
    <property type="entry name" value="Thioredoxin-like"/>
    <property type="match status" value="1"/>
</dbReference>
<evidence type="ECO:0000313" key="3">
    <source>
        <dbReference type="Proteomes" id="UP000236161"/>
    </source>
</evidence>
<evidence type="ECO:0000313" key="2">
    <source>
        <dbReference type="EMBL" id="PKA49997.1"/>
    </source>
</evidence>
<keyword evidence="1" id="KW-0249">Electron transport</keyword>
<keyword evidence="3" id="KW-1185">Reference proteome</keyword>
<dbReference type="Proteomes" id="UP000236161">
    <property type="component" value="Unassembled WGS sequence"/>
</dbReference>
<organism evidence="2 3">
    <name type="scientific">Apostasia shenzhenica</name>
    <dbReference type="NCBI Taxonomy" id="1088818"/>
    <lineage>
        <taxon>Eukaryota</taxon>
        <taxon>Viridiplantae</taxon>
        <taxon>Streptophyta</taxon>
        <taxon>Embryophyta</taxon>
        <taxon>Tracheophyta</taxon>
        <taxon>Spermatophyta</taxon>
        <taxon>Magnoliopsida</taxon>
        <taxon>Liliopsida</taxon>
        <taxon>Asparagales</taxon>
        <taxon>Orchidaceae</taxon>
        <taxon>Apostasioideae</taxon>
        <taxon>Apostasia</taxon>
    </lineage>
</organism>
<evidence type="ECO:0000256" key="1">
    <source>
        <dbReference type="RuleBase" id="RU363082"/>
    </source>
</evidence>
<comment type="similarity">
    <text evidence="1">Belongs to the glutaredoxin family.</text>
</comment>
<dbReference type="EMBL" id="KZ452035">
    <property type="protein sequence ID" value="PKA49997.1"/>
    <property type="molecule type" value="Genomic_DNA"/>
</dbReference>
<dbReference type="PANTHER" id="PTHR33558">
    <property type="entry name" value="GLUTAREDOXIN-LIKE PROTEIN C5ORF63 HOMOLOG"/>
    <property type="match status" value="1"/>
</dbReference>
<dbReference type="AlphaFoldDB" id="A0A2I0A374"/>
<accession>A0A2I0A374</accession>
<dbReference type="Gene3D" id="3.40.30.10">
    <property type="entry name" value="Glutaredoxin"/>
    <property type="match status" value="1"/>
</dbReference>